<protein>
    <submittedName>
        <fullName evidence="1">Uncharacterized protein</fullName>
    </submittedName>
</protein>
<organism evidence="1 2">
    <name type="scientific">Piloderma croceum (strain F 1598)</name>
    <dbReference type="NCBI Taxonomy" id="765440"/>
    <lineage>
        <taxon>Eukaryota</taxon>
        <taxon>Fungi</taxon>
        <taxon>Dikarya</taxon>
        <taxon>Basidiomycota</taxon>
        <taxon>Agaricomycotina</taxon>
        <taxon>Agaricomycetes</taxon>
        <taxon>Agaricomycetidae</taxon>
        <taxon>Atheliales</taxon>
        <taxon>Atheliaceae</taxon>
        <taxon>Piloderma</taxon>
    </lineage>
</organism>
<dbReference type="Proteomes" id="UP000054166">
    <property type="component" value="Unassembled WGS sequence"/>
</dbReference>
<reference evidence="2" key="2">
    <citation type="submission" date="2015-01" db="EMBL/GenBank/DDBJ databases">
        <title>Evolutionary Origins and Diversification of the Mycorrhizal Mutualists.</title>
        <authorList>
            <consortium name="DOE Joint Genome Institute"/>
            <consortium name="Mycorrhizal Genomics Consortium"/>
            <person name="Kohler A."/>
            <person name="Kuo A."/>
            <person name="Nagy L.G."/>
            <person name="Floudas D."/>
            <person name="Copeland A."/>
            <person name="Barry K.W."/>
            <person name="Cichocki N."/>
            <person name="Veneault-Fourrey C."/>
            <person name="LaButti K."/>
            <person name="Lindquist E.A."/>
            <person name="Lipzen A."/>
            <person name="Lundell T."/>
            <person name="Morin E."/>
            <person name="Murat C."/>
            <person name="Riley R."/>
            <person name="Ohm R."/>
            <person name="Sun H."/>
            <person name="Tunlid A."/>
            <person name="Henrissat B."/>
            <person name="Grigoriev I.V."/>
            <person name="Hibbett D.S."/>
            <person name="Martin F."/>
        </authorList>
    </citation>
    <scope>NUCLEOTIDE SEQUENCE [LARGE SCALE GENOMIC DNA]</scope>
    <source>
        <strain evidence="2">F 1598</strain>
    </source>
</reference>
<dbReference type="HOGENOM" id="CLU_076148_3_0_1"/>
<reference evidence="1 2" key="1">
    <citation type="submission" date="2014-04" db="EMBL/GenBank/DDBJ databases">
        <authorList>
            <consortium name="DOE Joint Genome Institute"/>
            <person name="Kuo A."/>
            <person name="Tarkka M."/>
            <person name="Buscot F."/>
            <person name="Kohler A."/>
            <person name="Nagy L.G."/>
            <person name="Floudas D."/>
            <person name="Copeland A."/>
            <person name="Barry K.W."/>
            <person name="Cichocki N."/>
            <person name="Veneault-Fourrey C."/>
            <person name="LaButti K."/>
            <person name="Lindquist E.A."/>
            <person name="Lipzen A."/>
            <person name="Lundell T."/>
            <person name="Morin E."/>
            <person name="Murat C."/>
            <person name="Sun H."/>
            <person name="Tunlid A."/>
            <person name="Henrissat B."/>
            <person name="Grigoriev I.V."/>
            <person name="Hibbett D.S."/>
            <person name="Martin F."/>
            <person name="Nordberg H.P."/>
            <person name="Cantor M.N."/>
            <person name="Hua S.X."/>
        </authorList>
    </citation>
    <scope>NUCLEOTIDE SEQUENCE [LARGE SCALE GENOMIC DNA]</scope>
    <source>
        <strain evidence="1 2">F 1598</strain>
    </source>
</reference>
<keyword evidence="2" id="KW-1185">Reference proteome</keyword>
<dbReference type="OrthoDB" id="2668963at2759"/>
<proteinExistence type="predicted"/>
<evidence type="ECO:0000313" key="1">
    <source>
        <dbReference type="EMBL" id="KIM74512.1"/>
    </source>
</evidence>
<accession>A0A0C3BB03</accession>
<sequence length="108" mass="11773">MPGCAKSDTKKSQLLQKAHDDLMAQAVAAYCTKLKKPAGLKQWGARTICKDFESLNRQAMGKDIKLIYSTLMHLATGGKTKAQSNAEKSWLSDAEVEIVIAYIGEIGN</sequence>
<evidence type="ECO:0000313" key="2">
    <source>
        <dbReference type="Proteomes" id="UP000054166"/>
    </source>
</evidence>
<dbReference type="EMBL" id="KN833060">
    <property type="protein sequence ID" value="KIM74512.1"/>
    <property type="molecule type" value="Genomic_DNA"/>
</dbReference>
<gene>
    <name evidence="1" type="ORF">PILCRDRAFT_14403</name>
</gene>
<dbReference type="InParanoid" id="A0A0C3BB03"/>
<dbReference type="AlphaFoldDB" id="A0A0C3BB03"/>
<name>A0A0C3BB03_PILCF</name>